<evidence type="ECO:0000313" key="9">
    <source>
        <dbReference type="Proteomes" id="UP001595767"/>
    </source>
</evidence>
<comment type="subcellular location">
    <subcellularLocation>
        <location evidence="1">Membrane</location>
        <topology evidence="1">Multi-pass membrane protein</topology>
    </subcellularLocation>
</comment>
<comment type="caution">
    <text evidence="8">The sequence shown here is derived from an EMBL/GenBank/DDBJ whole genome shotgun (WGS) entry which is preliminary data.</text>
</comment>
<evidence type="ECO:0000256" key="3">
    <source>
        <dbReference type="ARBA" id="ARBA00022989"/>
    </source>
</evidence>
<keyword evidence="9" id="KW-1185">Reference proteome</keyword>
<evidence type="ECO:0000259" key="7">
    <source>
        <dbReference type="Pfam" id="PF05154"/>
    </source>
</evidence>
<evidence type="ECO:0000256" key="5">
    <source>
        <dbReference type="SAM" id="MobiDB-lite"/>
    </source>
</evidence>
<dbReference type="Proteomes" id="UP001595767">
    <property type="component" value="Unassembled WGS sequence"/>
</dbReference>
<keyword evidence="4 6" id="KW-0472">Membrane</keyword>
<reference evidence="9" key="1">
    <citation type="journal article" date="2019" name="Int. J. Syst. Evol. Microbiol.">
        <title>The Global Catalogue of Microorganisms (GCM) 10K type strain sequencing project: providing services to taxonomists for standard genome sequencing and annotation.</title>
        <authorList>
            <consortium name="The Broad Institute Genomics Platform"/>
            <consortium name="The Broad Institute Genome Sequencing Center for Infectious Disease"/>
            <person name="Wu L."/>
            <person name="Ma J."/>
        </authorList>
    </citation>
    <scope>NUCLEOTIDE SEQUENCE [LARGE SCALE GENOMIC DNA]</scope>
    <source>
        <strain evidence="9">CGMCC 4.7204</strain>
    </source>
</reference>
<feature type="compositionally biased region" description="Low complexity" evidence="5">
    <location>
        <begin position="21"/>
        <end position="89"/>
    </location>
</feature>
<evidence type="ECO:0000256" key="4">
    <source>
        <dbReference type="ARBA" id="ARBA00023136"/>
    </source>
</evidence>
<feature type="transmembrane region" description="Helical" evidence="6">
    <location>
        <begin position="113"/>
        <end position="132"/>
    </location>
</feature>
<gene>
    <name evidence="8" type="ORF">ACFOW8_00330</name>
</gene>
<keyword evidence="2 6" id="KW-0812">Transmembrane</keyword>
<evidence type="ECO:0000313" key="8">
    <source>
        <dbReference type="EMBL" id="MFC4123366.1"/>
    </source>
</evidence>
<dbReference type="Pfam" id="PF05154">
    <property type="entry name" value="TM2"/>
    <property type="match status" value="1"/>
</dbReference>
<keyword evidence="3 6" id="KW-1133">Transmembrane helix</keyword>
<protein>
    <submittedName>
        <fullName evidence="8">TM2 domain-containing protein</fullName>
    </submittedName>
</protein>
<feature type="domain" description="TM2" evidence="7">
    <location>
        <begin position="109"/>
        <end position="161"/>
    </location>
</feature>
<accession>A0ABV8KYP3</accession>
<proteinExistence type="predicted"/>
<feature type="region of interest" description="Disordered" evidence="5">
    <location>
        <begin position="1"/>
        <end position="93"/>
    </location>
</feature>
<dbReference type="InterPro" id="IPR007829">
    <property type="entry name" value="TM2"/>
</dbReference>
<sequence length="178" mass="19139">MTDPYNPNPQYGPDLGKQDSGAQPQYGQPAYGQPSDPYAQQPGHGQPQYGQPQPQYGQPQPQYGQPADPYGQPQPAYGAAPYGAMPQGYNPADPEAPYGRDMYGVPFSDKQKLMAGLLEIFLGSFGVGRFYLGYTGLGIAQIAVVWLTCGIGAIWPLIDGIMMLTGKVPDAQGRPLRD</sequence>
<evidence type="ECO:0000256" key="1">
    <source>
        <dbReference type="ARBA" id="ARBA00004141"/>
    </source>
</evidence>
<dbReference type="RefSeq" id="WP_378543548.1">
    <property type="nucleotide sequence ID" value="NZ_JBHSBA010000001.1"/>
</dbReference>
<evidence type="ECO:0000256" key="6">
    <source>
        <dbReference type="SAM" id="Phobius"/>
    </source>
</evidence>
<dbReference type="EMBL" id="JBHSBA010000001">
    <property type="protein sequence ID" value="MFC4123366.1"/>
    <property type="molecule type" value="Genomic_DNA"/>
</dbReference>
<evidence type="ECO:0000256" key="2">
    <source>
        <dbReference type="ARBA" id="ARBA00022692"/>
    </source>
</evidence>
<organism evidence="8 9">
    <name type="scientific">Nocardia rhizosphaerae</name>
    <dbReference type="NCBI Taxonomy" id="1691571"/>
    <lineage>
        <taxon>Bacteria</taxon>
        <taxon>Bacillati</taxon>
        <taxon>Actinomycetota</taxon>
        <taxon>Actinomycetes</taxon>
        <taxon>Mycobacteriales</taxon>
        <taxon>Nocardiaceae</taxon>
        <taxon>Nocardia</taxon>
    </lineage>
</organism>
<feature type="transmembrane region" description="Helical" evidence="6">
    <location>
        <begin position="138"/>
        <end position="158"/>
    </location>
</feature>
<name>A0ABV8KYP3_9NOCA</name>